<feature type="domain" description="Glycosyl transferase family 1" evidence="1">
    <location>
        <begin position="211"/>
        <end position="366"/>
    </location>
</feature>
<dbReference type="Gene3D" id="3.40.50.2000">
    <property type="entry name" value="Glycogen Phosphorylase B"/>
    <property type="match status" value="2"/>
</dbReference>
<dbReference type="SUPFAM" id="SSF53756">
    <property type="entry name" value="UDP-Glycosyltransferase/glycogen phosphorylase"/>
    <property type="match status" value="1"/>
</dbReference>
<comment type="caution">
    <text evidence="3">The sequence shown here is derived from an EMBL/GenBank/DDBJ whole genome shotgun (WGS) entry which is preliminary data.</text>
</comment>
<dbReference type="Pfam" id="PF13439">
    <property type="entry name" value="Glyco_transf_4"/>
    <property type="match status" value="1"/>
</dbReference>
<accession>A0A2N0VU23</accession>
<dbReference type="RefSeq" id="WP_012656560.1">
    <property type="nucleotide sequence ID" value="NZ_CABFNV010000003.1"/>
</dbReference>
<dbReference type="InterPro" id="IPR028098">
    <property type="entry name" value="Glyco_trans_4-like_N"/>
</dbReference>
<name>A0A2N0VU23_9STAP</name>
<dbReference type="PANTHER" id="PTHR45947">
    <property type="entry name" value="SULFOQUINOVOSYL TRANSFERASE SQD2"/>
    <property type="match status" value="1"/>
</dbReference>
<evidence type="ECO:0000313" key="3">
    <source>
        <dbReference type="EMBL" id="PKE26363.1"/>
    </source>
</evidence>
<organism evidence="3 4">
    <name type="scientific">Macrococcoides caseolyticum</name>
    <dbReference type="NCBI Taxonomy" id="69966"/>
    <lineage>
        <taxon>Bacteria</taxon>
        <taxon>Bacillati</taxon>
        <taxon>Bacillota</taxon>
        <taxon>Bacilli</taxon>
        <taxon>Bacillales</taxon>
        <taxon>Staphylococcaceae</taxon>
        <taxon>Macrococcoides</taxon>
    </lineage>
</organism>
<dbReference type="CDD" id="cd03820">
    <property type="entry name" value="GT4_AmsD-like"/>
    <property type="match status" value="1"/>
</dbReference>
<evidence type="ECO:0000313" key="4">
    <source>
        <dbReference type="Proteomes" id="UP000233482"/>
    </source>
</evidence>
<dbReference type="GO" id="GO:0016757">
    <property type="term" value="F:glycosyltransferase activity"/>
    <property type="evidence" value="ECO:0007669"/>
    <property type="project" value="InterPro"/>
</dbReference>
<feature type="domain" description="Glycosyltransferase subfamily 4-like N-terminal" evidence="2">
    <location>
        <begin position="15"/>
        <end position="199"/>
    </location>
</feature>
<reference evidence="3 4" key="1">
    <citation type="submission" date="2017-12" db="EMBL/GenBank/DDBJ databases">
        <title>Genomics of Macrococcus caseolyticus.</title>
        <authorList>
            <person name="MacFadyen A.C."/>
            <person name="Paterson G.K."/>
        </authorList>
    </citation>
    <scope>NUCLEOTIDE SEQUENCE [LARGE SCALE GENOMIC DNA]</scope>
    <source>
        <strain evidence="3 4">5788_EF188</strain>
    </source>
</reference>
<sequence length="393" mass="45168">MGKNIVILVHNVYYMGGTTRAVTNLANMLNDIGHNVTIVSVFKGQRDTFFKFNENIKLKSLIDYTTLNQHSITEIINKKIRKIFTQWSYPQYIHPDEPGINQFSRYSEALIIRFLKHLKCDMIISTRASYNLLVAQYAPEHVIKIAQEHMLFEKHSQALKESIIKYYSKFDLVISLTQKDKDIYESHLTSSRIKVIPNALPKGFFNLKTDKEKSNIIISAGRFEKEKGFDLLIKTIALIKDDIRDWKVNIYGDGKEKAVLQELIEKNNLNEIITLHPTTKNLPTLLEESKIYILPSRYEGFGLVLIEAMAKHNAVVAYGCPVGPLELINDEVNGLLAQAESLTDLSNQILKVINNQSLFNTLQHNGFEFSKKFEYEVIRNLWKNTIESVNKTL</sequence>
<gene>
    <name evidence="3" type="ORF">CW686_05240</name>
</gene>
<dbReference type="Proteomes" id="UP000233482">
    <property type="component" value="Unassembled WGS sequence"/>
</dbReference>
<evidence type="ECO:0000259" key="2">
    <source>
        <dbReference type="Pfam" id="PF13439"/>
    </source>
</evidence>
<dbReference type="Pfam" id="PF00534">
    <property type="entry name" value="Glycos_transf_1"/>
    <property type="match status" value="1"/>
</dbReference>
<dbReference type="EMBL" id="PIXC01000009">
    <property type="protein sequence ID" value="PKE26363.1"/>
    <property type="molecule type" value="Genomic_DNA"/>
</dbReference>
<protein>
    <submittedName>
        <fullName evidence="3">Glycosyltransferase family 4 protein</fullName>
    </submittedName>
</protein>
<proteinExistence type="predicted"/>
<dbReference type="InterPro" id="IPR050194">
    <property type="entry name" value="Glycosyltransferase_grp1"/>
</dbReference>
<dbReference type="InterPro" id="IPR001296">
    <property type="entry name" value="Glyco_trans_1"/>
</dbReference>
<keyword evidence="3" id="KW-0808">Transferase</keyword>
<evidence type="ECO:0000259" key="1">
    <source>
        <dbReference type="Pfam" id="PF00534"/>
    </source>
</evidence>
<dbReference type="AlphaFoldDB" id="A0A2N0VU23"/>
<dbReference type="PANTHER" id="PTHR45947:SF3">
    <property type="entry name" value="SULFOQUINOVOSYL TRANSFERASE SQD2"/>
    <property type="match status" value="1"/>
</dbReference>
<dbReference type="OMA" id="IGWMHNN"/>